<evidence type="ECO:0000256" key="3">
    <source>
        <dbReference type="ARBA" id="ARBA00022989"/>
    </source>
</evidence>
<keyword evidence="2 5" id="KW-0812">Transmembrane</keyword>
<evidence type="ECO:0000313" key="6">
    <source>
        <dbReference type="EMBL" id="QHR78455.1"/>
    </source>
</evidence>
<evidence type="ECO:0000256" key="5">
    <source>
        <dbReference type="SAM" id="Phobius"/>
    </source>
</evidence>
<name>A0A6B9XJU6_9VIRU</name>
<feature type="transmembrane region" description="Helical" evidence="5">
    <location>
        <begin position="181"/>
        <end position="202"/>
    </location>
</feature>
<evidence type="ECO:0000256" key="2">
    <source>
        <dbReference type="ARBA" id="ARBA00022692"/>
    </source>
</evidence>
<dbReference type="Pfam" id="PF02442">
    <property type="entry name" value="L1R_F9L"/>
    <property type="match status" value="1"/>
</dbReference>
<keyword evidence="3 5" id="KW-1133">Transmembrane helix</keyword>
<dbReference type="RefSeq" id="YP_010087975.1">
    <property type="nucleotide sequence ID" value="NC_055603.1"/>
</dbReference>
<feature type="transmembrane region" description="Helical" evidence="5">
    <location>
        <begin position="208"/>
        <end position="225"/>
    </location>
</feature>
<accession>A0A6B9XJU6</accession>
<evidence type="ECO:0000256" key="1">
    <source>
        <dbReference type="ARBA" id="ARBA00004370"/>
    </source>
</evidence>
<keyword evidence="7" id="KW-1185">Reference proteome</keyword>
<evidence type="ECO:0000313" key="7">
    <source>
        <dbReference type="Proteomes" id="UP000678193"/>
    </source>
</evidence>
<dbReference type="KEGG" id="vg:65103308"/>
<dbReference type="GeneID" id="65103308"/>
<dbReference type="GO" id="GO:0016020">
    <property type="term" value="C:membrane"/>
    <property type="evidence" value="ECO:0007669"/>
    <property type="project" value="UniProtKB-SubCell"/>
</dbReference>
<sequence>MGASISKNISNIVTDAYVQVSSEIIKTQVTDINNSQIVTVSDVDGDVNVSDVYFVQQIDVNVKSLMNVLSQQKAQQELFETIAQNAKSVTSGLNAAQYAYAVNQVSAVTTACVQAAVRIEDSCSLVDAMTQEIVLQNIGGSVKIKDLNLSQIQRVFQDCAQDAVSQNETVQHVTEQINQKASAVSSGMSFLIAAAVVIGAVAFAGVQFLAPICLVGGCIGLYYYYNYYDLNYDGYVEELSDDLKKEALTETDLSLNEAVEKLKQTEYTAVYWKCYNLKKNFYVETKPTEIWYLKKIPESLNKDKGIYALYPRFLQGYGSPSSPQIKTDPQSGDFYLDQDTGSYYKYDGEWVEFNKIDKLAEWGYDSPSENPRSPEDLYGQFMGPSVLKLYAYVDNKWIEKEKVNTGVKSYKSIGTPNTLVTKKYYKYVLYASLVLITIGITLSVYQLYKNNESSEL</sequence>
<dbReference type="Proteomes" id="UP000678193">
    <property type="component" value="Segment"/>
</dbReference>
<dbReference type="EMBL" id="MN803438">
    <property type="protein sequence ID" value="QHR78455.1"/>
    <property type="molecule type" value="Genomic_DNA"/>
</dbReference>
<keyword evidence="4 5" id="KW-0472">Membrane</keyword>
<reference evidence="6" key="1">
    <citation type="journal article" date="2020" name="Arch. Virol.">
        <title>Complete genome sequence and analysis of a novel lymphocystivirus detected in whitemouth croaker (Micropogonias furnieri): lymphocystis disease virus 4.</title>
        <authorList>
            <person name="Doszpoly A."/>
            <person name="Kajan G.L."/>
            <person name="Puentes R."/>
            <person name="Perretta A."/>
        </authorList>
    </citation>
    <scope>NUCLEOTIDE SEQUENCE</scope>
    <source>
        <strain evidence="6">LCDV-WC</strain>
    </source>
</reference>
<organism evidence="6 7">
    <name type="scientific">Lymphocystis disease virus 4</name>
    <dbReference type="NCBI Taxonomy" id="2704413"/>
    <lineage>
        <taxon>Viruses</taxon>
        <taxon>Varidnaviria</taxon>
        <taxon>Bamfordvirae</taxon>
        <taxon>Nucleocytoviricota</taxon>
        <taxon>Megaviricetes</taxon>
        <taxon>Pimascovirales</taxon>
        <taxon>Pimascovirales incertae sedis</taxon>
        <taxon>Iridoviridae</taxon>
        <taxon>Alphairidovirinae</taxon>
        <taxon>Lymphocystivirus</taxon>
        <taxon>Lymphocystivirus micropogonias1</taxon>
    </lineage>
</organism>
<protein>
    <submittedName>
        <fullName evidence="6">Myristylated membrane protein A</fullName>
    </submittedName>
</protein>
<dbReference type="InterPro" id="IPR003472">
    <property type="entry name" value="Virion_mem_poxvirus_L1"/>
</dbReference>
<proteinExistence type="predicted"/>
<feature type="transmembrane region" description="Helical" evidence="5">
    <location>
        <begin position="427"/>
        <end position="448"/>
    </location>
</feature>
<evidence type="ECO:0000256" key="4">
    <source>
        <dbReference type="ARBA" id="ARBA00023136"/>
    </source>
</evidence>
<comment type="subcellular location">
    <subcellularLocation>
        <location evidence="1">Membrane</location>
    </subcellularLocation>
</comment>